<accession>A0A7I8DAN4</accession>
<evidence type="ECO:0000259" key="1">
    <source>
        <dbReference type="Pfam" id="PF13482"/>
    </source>
</evidence>
<dbReference type="GO" id="GO:0003676">
    <property type="term" value="F:nucleic acid binding"/>
    <property type="evidence" value="ECO:0007669"/>
    <property type="project" value="InterPro"/>
</dbReference>
<dbReference type="PANTHER" id="PTHR38462:SF1">
    <property type="entry name" value="YPRB RIBONUCLEASE H-LIKE DOMAIN-CONTAINING PROTEIN"/>
    <property type="match status" value="1"/>
</dbReference>
<dbReference type="SUPFAM" id="SSF53098">
    <property type="entry name" value="Ribonuclease H-like"/>
    <property type="match status" value="1"/>
</dbReference>
<reference evidence="2 3" key="1">
    <citation type="submission" date="2020-08" db="EMBL/GenBank/DDBJ databases">
        <title>Complete Genome Sequence of Effusibacillus dendaii Strain skT53, Isolated from Farmland soil.</title>
        <authorList>
            <person name="Konishi T."/>
            <person name="Kawasaki H."/>
        </authorList>
    </citation>
    <scope>NUCLEOTIDE SEQUENCE [LARGE SCALE GENOMIC DNA]</scope>
    <source>
        <strain evidence="3">skT53</strain>
    </source>
</reference>
<dbReference type="RefSeq" id="WP_200759947.1">
    <property type="nucleotide sequence ID" value="NZ_AP023366.1"/>
</dbReference>
<dbReference type="InterPro" id="IPR038720">
    <property type="entry name" value="YprB_RNase_H-like_dom"/>
</dbReference>
<protein>
    <recommendedName>
        <fullName evidence="1">YprB ribonuclease H-like domain-containing protein</fullName>
    </recommendedName>
</protein>
<dbReference type="KEGG" id="eff:skT53_08610"/>
<dbReference type="InterPro" id="IPR036397">
    <property type="entry name" value="RNaseH_sf"/>
</dbReference>
<dbReference type="InterPro" id="IPR012337">
    <property type="entry name" value="RNaseH-like_sf"/>
</dbReference>
<gene>
    <name evidence="2" type="ORF">skT53_08610</name>
</gene>
<evidence type="ECO:0000313" key="2">
    <source>
        <dbReference type="EMBL" id="BCJ85876.1"/>
    </source>
</evidence>
<dbReference type="PANTHER" id="PTHR38462">
    <property type="entry name" value="EXONUCLEASE-LIKE PROTEIN"/>
    <property type="match status" value="1"/>
</dbReference>
<dbReference type="Gene3D" id="3.30.420.10">
    <property type="entry name" value="Ribonuclease H-like superfamily/Ribonuclease H"/>
    <property type="match status" value="1"/>
</dbReference>
<organism evidence="2 3">
    <name type="scientific">Effusibacillus dendaii</name>
    <dbReference type="NCBI Taxonomy" id="2743772"/>
    <lineage>
        <taxon>Bacteria</taxon>
        <taxon>Bacillati</taxon>
        <taxon>Bacillota</taxon>
        <taxon>Bacilli</taxon>
        <taxon>Bacillales</taxon>
        <taxon>Alicyclobacillaceae</taxon>
        <taxon>Effusibacillus</taxon>
    </lineage>
</organism>
<name>A0A7I8DAN4_9BACL</name>
<dbReference type="AlphaFoldDB" id="A0A7I8DAN4"/>
<dbReference type="Pfam" id="PF13482">
    <property type="entry name" value="RNase_H_2"/>
    <property type="match status" value="1"/>
</dbReference>
<sequence>MKIVRKWWNGVAVFTDKGDPFLRVLQTIKQYPKCYFDGKNLCWHVADDYLDRLFQESDAQGFLIDIPPQRNLTRTLQSGLGCTFDIETTGLRDDPNAHLVSACLGLSKEDPLEYFVNEPPAEKQILTELAEKLGEMEVIVTWNGDRFDIPFLNDRFQYWNIPFQINPLTSLDLYKIADKMKIAGVIPSAALQVVERFYGIVRPDQLPGRYVPARYQEWLETKNPEIRDEILQHNREDVLYLLMLAPFIYQGTVVTEPSAYSQEETGLLDRYLIHMERLEKMWEEKQAMEHEIRQLAEKYGEHLLRRPYGDILLDETACTVQKKPVNSPPIRTFAELEQFYRDTLAQKPKRQWDNEA</sequence>
<dbReference type="Proteomes" id="UP000593802">
    <property type="component" value="Chromosome"/>
</dbReference>
<feature type="domain" description="YprB ribonuclease H-like" evidence="1">
    <location>
        <begin position="84"/>
        <end position="244"/>
    </location>
</feature>
<evidence type="ECO:0000313" key="3">
    <source>
        <dbReference type="Proteomes" id="UP000593802"/>
    </source>
</evidence>
<proteinExistence type="predicted"/>
<dbReference type="EMBL" id="AP023366">
    <property type="protein sequence ID" value="BCJ85876.1"/>
    <property type="molecule type" value="Genomic_DNA"/>
</dbReference>
<keyword evidence="3" id="KW-1185">Reference proteome</keyword>